<dbReference type="EMBL" id="JAMZEJ010000007">
    <property type="protein sequence ID" value="MCQ8241606.1"/>
    <property type="molecule type" value="Genomic_DNA"/>
</dbReference>
<keyword evidence="2" id="KW-1185">Reference proteome</keyword>
<dbReference type="InterPro" id="IPR014718">
    <property type="entry name" value="GH-type_carb-bd"/>
</dbReference>
<sequence length="322" mass="35607">MLPRHHQAMFPVVRAVPDGAGSSAADHHRFGSEALQVAVTADGAELLSLRRTADGREMLWQAGPAWPRRAPVLFPIVGRLPKDTLRVDGRTFPMTQHGFARDRRFRFTHRDETGCTLELRDDEDTRKHFPFPFRLEITYLAENNGVRVEYALHNPGDAVLPASLGAHPAFSWPLAPGTAPDAHRLVFERDEPDPIRRVRGGLLRPDGERTPVHDRVLDLDPALFDDDAVILDRVRSGSVRFEVPGGAEWLRVSWHGMTQLGIWTKPGGPAAGAGFLCIEPWAGLSTPENFEGEFRNKPHLLHVAPGNSVRLGWAVELSAPGA</sequence>
<reference evidence="1 2" key="1">
    <citation type="submission" date="2022-06" db="EMBL/GenBank/DDBJ databases">
        <title>Rhizosaccharibacter gen. nov. sp. nov. KSS12, endophytic bacteria isolated from sugarcane.</title>
        <authorList>
            <person name="Pitiwittayakul N."/>
        </authorList>
    </citation>
    <scope>NUCLEOTIDE SEQUENCE [LARGE SCALE GENOMIC DNA]</scope>
    <source>
        <strain evidence="1 2">KSS12</strain>
    </source>
</reference>
<dbReference type="Gene3D" id="2.70.98.10">
    <property type="match status" value="1"/>
</dbReference>
<evidence type="ECO:0000313" key="1">
    <source>
        <dbReference type="EMBL" id="MCQ8241606.1"/>
    </source>
</evidence>
<evidence type="ECO:0000313" key="2">
    <source>
        <dbReference type="Proteomes" id="UP001524547"/>
    </source>
</evidence>
<organism evidence="1 2">
    <name type="scientific">Rhizosaccharibacter radicis</name>
    <dbReference type="NCBI Taxonomy" id="2782605"/>
    <lineage>
        <taxon>Bacteria</taxon>
        <taxon>Pseudomonadati</taxon>
        <taxon>Pseudomonadota</taxon>
        <taxon>Alphaproteobacteria</taxon>
        <taxon>Acetobacterales</taxon>
        <taxon>Acetobacteraceae</taxon>
        <taxon>Rhizosaccharibacter</taxon>
    </lineage>
</organism>
<dbReference type="Pfam" id="PF01263">
    <property type="entry name" value="Aldose_epim"/>
    <property type="match status" value="1"/>
</dbReference>
<dbReference type="Proteomes" id="UP001524547">
    <property type="component" value="Unassembled WGS sequence"/>
</dbReference>
<dbReference type="InterPro" id="IPR011013">
    <property type="entry name" value="Gal_mutarotase_sf_dom"/>
</dbReference>
<comment type="caution">
    <text evidence="1">The sequence shown here is derived from an EMBL/GenBank/DDBJ whole genome shotgun (WGS) entry which is preliminary data.</text>
</comment>
<accession>A0ABT1VZ38</accession>
<dbReference type="SUPFAM" id="SSF74650">
    <property type="entry name" value="Galactose mutarotase-like"/>
    <property type="match status" value="1"/>
</dbReference>
<dbReference type="InterPro" id="IPR008183">
    <property type="entry name" value="Aldose_1/G6P_1-epimerase"/>
</dbReference>
<name>A0ABT1VZ38_9PROT</name>
<protein>
    <submittedName>
        <fullName evidence="1">Aldose 1-epimerase family protein</fullName>
    </submittedName>
</protein>
<gene>
    <name evidence="1" type="ORF">NFI88_12235</name>
</gene>
<dbReference type="RefSeq" id="WP_422920352.1">
    <property type="nucleotide sequence ID" value="NZ_JAMZEJ010000007.1"/>
</dbReference>
<proteinExistence type="predicted"/>
<dbReference type="CDD" id="cd09024">
    <property type="entry name" value="Aldose_epim_lacX"/>
    <property type="match status" value="1"/>
</dbReference>
<dbReference type="InterPro" id="IPR037481">
    <property type="entry name" value="LacX"/>
</dbReference>